<evidence type="ECO:0000256" key="2">
    <source>
        <dbReference type="SAM" id="SignalP"/>
    </source>
</evidence>
<protein>
    <recommendedName>
        <fullName evidence="5">Secreted protein</fullName>
    </recommendedName>
</protein>
<accession>A0A4U6V2H4</accession>
<keyword evidence="2" id="KW-0732">Signal</keyword>
<keyword evidence="4" id="KW-1185">Reference proteome</keyword>
<feature type="region of interest" description="Disordered" evidence="1">
    <location>
        <begin position="41"/>
        <end position="68"/>
    </location>
</feature>
<evidence type="ECO:0000313" key="4">
    <source>
        <dbReference type="Proteomes" id="UP000298652"/>
    </source>
</evidence>
<reference evidence="3" key="1">
    <citation type="submission" date="2019-03" db="EMBL/GenBank/DDBJ databases">
        <title>WGS assembly of Setaria viridis.</title>
        <authorList>
            <person name="Huang P."/>
            <person name="Jenkins J."/>
            <person name="Grimwood J."/>
            <person name="Barry K."/>
            <person name="Healey A."/>
            <person name="Mamidi S."/>
            <person name="Sreedasyam A."/>
            <person name="Shu S."/>
            <person name="Feldman M."/>
            <person name="Wu J."/>
            <person name="Yu Y."/>
            <person name="Chen C."/>
            <person name="Johnson J."/>
            <person name="Rokhsar D."/>
            <person name="Baxter I."/>
            <person name="Schmutz J."/>
            <person name="Brutnell T."/>
            <person name="Kellogg E."/>
        </authorList>
    </citation>
    <scope>NUCLEOTIDE SEQUENCE [LARGE SCALE GENOMIC DNA]</scope>
</reference>
<dbReference type="Proteomes" id="UP000298652">
    <property type="component" value="Chromosome 4"/>
</dbReference>
<evidence type="ECO:0000313" key="3">
    <source>
        <dbReference type="EMBL" id="TKW23188.1"/>
    </source>
</evidence>
<feature type="compositionally biased region" description="Basic residues" evidence="1">
    <location>
        <begin position="54"/>
        <end position="68"/>
    </location>
</feature>
<feature type="signal peptide" evidence="2">
    <location>
        <begin position="1"/>
        <end position="28"/>
    </location>
</feature>
<dbReference type="AlphaFoldDB" id="A0A4U6V2H4"/>
<proteinExistence type="predicted"/>
<evidence type="ECO:0000256" key="1">
    <source>
        <dbReference type="SAM" id="MobiDB-lite"/>
    </source>
</evidence>
<sequence length="68" mass="7663">MIVEIIKSCALLLWRLTSLCAVSRRACAQGLVRVARQLATTARRGGSSVGPARGWRHRRQQRAHGRRR</sequence>
<organism evidence="3 4">
    <name type="scientific">Setaria viridis</name>
    <name type="common">Green bristlegrass</name>
    <name type="synonym">Setaria italica subsp. viridis</name>
    <dbReference type="NCBI Taxonomy" id="4556"/>
    <lineage>
        <taxon>Eukaryota</taxon>
        <taxon>Viridiplantae</taxon>
        <taxon>Streptophyta</taxon>
        <taxon>Embryophyta</taxon>
        <taxon>Tracheophyta</taxon>
        <taxon>Spermatophyta</taxon>
        <taxon>Magnoliopsida</taxon>
        <taxon>Liliopsida</taxon>
        <taxon>Poales</taxon>
        <taxon>Poaceae</taxon>
        <taxon>PACMAD clade</taxon>
        <taxon>Panicoideae</taxon>
        <taxon>Panicodae</taxon>
        <taxon>Paniceae</taxon>
        <taxon>Cenchrinae</taxon>
        <taxon>Setaria</taxon>
    </lineage>
</organism>
<gene>
    <name evidence="3" type="ORF">SEVIR_4G277201v2</name>
</gene>
<dbReference type="EMBL" id="CM016555">
    <property type="protein sequence ID" value="TKW23188.1"/>
    <property type="molecule type" value="Genomic_DNA"/>
</dbReference>
<name>A0A4U6V2H4_SETVI</name>
<feature type="chain" id="PRO_5020841252" description="Secreted protein" evidence="2">
    <location>
        <begin position="29"/>
        <end position="68"/>
    </location>
</feature>
<evidence type="ECO:0008006" key="5">
    <source>
        <dbReference type="Google" id="ProtNLM"/>
    </source>
</evidence>
<dbReference type="Gramene" id="TKW23188">
    <property type="protein sequence ID" value="TKW23188"/>
    <property type="gene ID" value="SEVIR_4G277201v2"/>
</dbReference>